<feature type="compositionally biased region" description="Basic and acidic residues" evidence="2">
    <location>
        <begin position="363"/>
        <end position="376"/>
    </location>
</feature>
<organism evidence="4 5">
    <name type="scientific">Mastacembelus armatus</name>
    <name type="common">zig-zag eel</name>
    <dbReference type="NCBI Taxonomy" id="205130"/>
    <lineage>
        <taxon>Eukaryota</taxon>
        <taxon>Metazoa</taxon>
        <taxon>Chordata</taxon>
        <taxon>Craniata</taxon>
        <taxon>Vertebrata</taxon>
        <taxon>Euteleostomi</taxon>
        <taxon>Actinopterygii</taxon>
        <taxon>Neopterygii</taxon>
        <taxon>Teleostei</taxon>
        <taxon>Neoteleostei</taxon>
        <taxon>Acanthomorphata</taxon>
        <taxon>Anabantaria</taxon>
        <taxon>Synbranchiformes</taxon>
        <taxon>Mastacembelidae</taxon>
        <taxon>Mastacembelus</taxon>
    </lineage>
</organism>
<dbReference type="Gene3D" id="3.30.70.330">
    <property type="match status" value="3"/>
</dbReference>
<feature type="region of interest" description="Disordered" evidence="2">
    <location>
        <begin position="566"/>
        <end position="966"/>
    </location>
</feature>
<feature type="region of interest" description="Disordered" evidence="2">
    <location>
        <begin position="363"/>
        <end position="399"/>
    </location>
</feature>
<feature type="domain" description="RRM" evidence="3">
    <location>
        <begin position="402"/>
        <end position="475"/>
    </location>
</feature>
<feature type="compositionally biased region" description="Polar residues" evidence="2">
    <location>
        <begin position="1336"/>
        <end position="1346"/>
    </location>
</feature>
<reference evidence="4" key="2">
    <citation type="submission" date="2025-09" db="UniProtKB">
        <authorList>
            <consortium name="Ensembl"/>
        </authorList>
    </citation>
    <scope>IDENTIFICATION</scope>
</reference>
<dbReference type="Proteomes" id="UP000261640">
    <property type="component" value="Unplaced"/>
</dbReference>
<feature type="compositionally biased region" description="Low complexity" evidence="2">
    <location>
        <begin position="121"/>
        <end position="140"/>
    </location>
</feature>
<feature type="compositionally biased region" description="Basic and acidic residues" evidence="2">
    <location>
        <begin position="637"/>
        <end position="668"/>
    </location>
</feature>
<feature type="region of interest" description="Disordered" evidence="2">
    <location>
        <begin position="212"/>
        <end position="307"/>
    </location>
</feature>
<dbReference type="InParanoid" id="A0A3Q3M0R5"/>
<feature type="compositionally biased region" description="Acidic residues" evidence="2">
    <location>
        <begin position="1532"/>
        <end position="1552"/>
    </location>
</feature>
<feature type="compositionally biased region" description="Basic and acidic residues" evidence="2">
    <location>
        <begin position="1498"/>
        <end position="1531"/>
    </location>
</feature>
<evidence type="ECO:0000259" key="3">
    <source>
        <dbReference type="PROSITE" id="PS50102"/>
    </source>
</evidence>
<dbReference type="PROSITE" id="PS00028">
    <property type="entry name" value="ZINC_FINGER_C2H2_1"/>
    <property type="match status" value="1"/>
</dbReference>
<accession>A0A3Q3M0R5</accession>
<dbReference type="SMART" id="SM00360">
    <property type="entry name" value="RRM"/>
    <property type="match status" value="3"/>
</dbReference>
<reference evidence="4" key="1">
    <citation type="submission" date="2025-08" db="UniProtKB">
        <authorList>
            <consortium name="Ensembl"/>
        </authorList>
    </citation>
    <scope>IDENTIFICATION</scope>
</reference>
<sequence length="1664" mass="185516">MSHNYPFRRPPFGTDLRPEPGPYSSADRCRTSPERDFYRPPPESFSSSYPSSSSSRGSVGTQWSQDGALSILNSCGLEPSDLALLAELPEDVLTVESLPHVLQQIKGKRGTIKPFPPGAPSPSSSTSSSSYPPISARRPPVSTSTGDWDQLHSQLGHYALDHVPPCPLPSEQVQDHWGTTRASSSVRADLLSSSSSSAPSYIVVDFQHRSPSEYGKAGRAAGPVSSQDQLSFSSVGRGKITCPSRFSEPGPADYRSAPPPPHPAEEHHLKPRGGRHESETSSIRSSRRHTAAVSMPSQQEARDFHGTRPTVFPYSCSLCDITVLSERVWIKHINGTHHADGQLSLLQRFPNWDCRLETVSRADSQSDKWKDEEKPARPPQTANQNPKLQPNLKRQKKTSEKGKVVCVKFPAQSVDETYLRKLTEPFGKIVKILMFPSLAFVELGSTDQAKDLVKFHVNYPPTVNGENIEFSISNTFNFLKSSRVVSFTPVPAGEDGQLDLIGVIKRFGPPLYTMFLPSMAFVEMKNAPDAQKLVDYYSSKTLRINNDIIKVSFSGEYKTLMRVASAKRYDEETSAPKRTRSLSRETGDKTTQSKRKRSSSRDREQDRRKEDGKSTRERRTRSRSTEKTSKEKKTRASSRDKSKEKSSKETRTKSNTKSKEKSSKEQKTKSRSRSNSKEKSTRERKTRSTSRDKSSSRSSRQNRSGEKTAESDKSVKPEKSKEPVKPEKSKEPVKPEKTKEPEKSKEPVKPEKSKEPVKPEKSKEPVKPEKSKEPVKPEKSKEPVKPEKSKEPVKPEKSKEPVKPEKSKEPVKPEKSKEPEKPEKSKEPEKTEKVERTEKTVKSEIPVKSDTESKTTAEPAPVRDKPEAAEKAAESSADESDIEGMEVIAEDGENVEDEDLETLDAEGDASVGQNHPAERTDSVEEDKEGKELQEEEECGMKKQEEGSTRGTEETETQLEDEEESDFPVDLENCITLDELVEDQSDSQGEEVGDEPKASSARVVYFRNLPKRFYTDADFVKLVRGCGKAVRYFLIRRKREGFIEMSTSSEALRAVRELTLKSVTFNGSKLIVHISHRYNRLRNGWEVQLNSDEEKRSEHRSRSSSSRRSKTRNESKTSDKDESCRKSEGRKESSEKSPDKDPESRKSPEKDLRSEKSPDKKPGSGKSPDKDLGSGKSPDKDLGSEKSPDKDLGSGKSPDKDLRSEKTPEKDLRSEKSPEKDLRSEKSPEKDLRSEKSPEKDLRSEKSPDKDPRSKKSPDKKPGSGKSPDKDPGSGKSSEKESDNKTSAKKDTKSTKSTGKDPESRKSAEKDPESMMSAEKETSGKNTRDKDLKDINPESTCKSSGSRKSPEQSSDKKTPEEESVSKATLEKTTSDKELVWEGTPEDESVLRKTEEDSTGKQTQDRGLKDLSEEESGARNSPEKEEAAQTNLENNSVCKNPASDKKTPEKDSVSETTSETSPNTAPDNKAVGDGSEDESVARKTEKNSVTELMESFAESSLEHRQLKRKGPPEKDLVPEKTLKKEVNTEKEAMEIETAEMCEQEGSAEETEETSSEAAGKEPQVFSEAAAKGPDQPDSAGDPPQTEEKPGTEDQLLDSEEPLEETVEPEKPTKPVGTEFVRPVVGYFCHLCQLIYADEDEAKGQHCSSLMHYRKYQETTGKDPWTI</sequence>
<feature type="region of interest" description="Disordered" evidence="2">
    <location>
        <begin position="109"/>
        <end position="149"/>
    </location>
</feature>
<feature type="compositionally biased region" description="Low complexity" evidence="2">
    <location>
        <begin position="44"/>
        <end position="58"/>
    </location>
</feature>
<dbReference type="SUPFAM" id="SSF54928">
    <property type="entry name" value="RNA-binding domain, RBD"/>
    <property type="match status" value="3"/>
</dbReference>
<feature type="compositionally biased region" description="Basic and acidic residues" evidence="2">
    <location>
        <begin position="27"/>
        <end position="38"/>
    </location>
</feature>
<dbReference type="InterPro" id="IPR039715">
    <property type="entry name" value="ZCCHC10"/>
</dbReference>
<dbReference type="STRING" id="205130.ENSMAMP00000020503"/>
<feature type="region of interest" description="Disordered" evidence="2">
    <location>
        <begin position="1089"/>
        <end position="1614"/>
    </location>
</feature>
<feature type="compositionally biased region" description="Basic and acidic residues" evidence="2">
    <location>
        <begin position="1387"/>
        <end position="1409"/>
    </location>
</feature>
<name>A0A3Q3M0R5_9TELE</name>
<evidence type="ECO:0000256" key="1">
    <source>
        <dbReference type="PROSITE-ProRule" id="PRU00176"/>
    </source>
</evidence>
<feature type="compositionally biased region" description="Basic and acidic residues" evidence="2">
    <location>
        <begin position="1091"/>
        <end position="1100"/>
    </location>
</feature>
<evidence type="ECO:0000256" key="2">
    <source>
        <dbReference type="SAM" id="MobiDB-lite"/>
    </source>
</evidence>
<dbReference type="InterPro" id="IPR035979">
    <property type="entry name" value="RBD_domain_sf"/>
</dbReference>
<dbReference type="RefSeq" id="XP_026185433.1">
    <property type="nucleotide sequence ID" value="XM_026329648.1"/>
</dbReference>
<feature type="domain" description="RRM" evidence="3">
    <location>
        <begin position="1001"/>
        <end position="1076"/>
    </location>
</feature>
<dbReference type="GO" id="GO:0003723">
    <property type="term" value="F:RNA binding"/>
    <property type="evidence" value="ECO:0007669"/>
    <property type="project" value="UniProtKB-UniRule"/>
</dbReference>
<feature type="compositionally biased region" description="Basic and acidic residues" evidence="2">
    <location>
        <begin position="1110"/>
        <end position="1335"/>
    </location>
</feature>
<dbReference type="GeneID" id="113144010"/>
<feature type="compositionally biased region" description="Basic and acidic residues" evidence="2">
    <location>
        <begin position="263"/>
        <end position="279"/>
    </location>
</feature>
<keyword evidence="5" id="KW-1185">Reference proteome</keyword>
<keyword evidence="1" id="KW-0694">RNA-binding</keyword>
<feature type="compositionally biased region" description="Basic and acidic residues" evidence="2">
    <location>
        <begin position="1477"/>
        <end position="1486"/>
    </location>
</feature>
<feature type="compositionally biased region" description="Basic and acidic residues" evidence="2">
    <location>
        <begin position="916"/>
        <end position="952"/>
    </location>
</feature>
<feature type="compositionally biased region" description="Basic and acidic residues" evidence="2">
    <location>
        <begin position="703"/>
        <end position="873"/>
    </location>
</feature>
<feature type="compositionally biased region" description="Polar residues" evidence="2">
    <location>
        <begin position="1426"/>
        <end position="1436"/>
    </location>
</feature>
<dbReference type="Ensembl" id="ENSMAMT00000021039.2">
    <property type="protein sequence ID" value="ENSMAMP00000020503.2"/>
    <property type="gene ID" value="ENSMAMG00000013806.2"/>
</dbReference>
<dbReference type="InterPro" id="IPR013087">
    <property type="entry name" value="Znf_C2H2_type"/>
</dbReference>
<evidence type="ECO:0000313" key="4">
    <source>
        <dbReference type="Ensembl" id="ENSMAMP00000020503.2"/>
    </source>
</evidence>
<proteinExistence type="predicted"/>
<feature type="compositionally biased region" description="Basic and acidic residues" evidence="2">
    <location>
        <begin position="1440"/>
        <end position="1451"/>
    </location>
</feature>
<feature type="compositionally biased region" description="Basic and acidic residues" evidence="2">
    <location>
        <begin position="1347"/>
        <end position="1378"/>
    </location>
</feature>
<feature type="compositionally biased region" description="Polar residues" evidence="2">
    <location>
        <begin position="1452"/>
        <end position="1464"/>
    </location>
</feature>
<feature type="region of interest" description="Disordered" evidence="2">
    <location>
        <begin position="1"/>
        <end position="62"/>
    </location>
</feature>
<dbReference type="PROSITE" id="PS50102">
    <property type="entry name" value="RRM"/>
    <property type="match status" value="2"/>
</dbReference>
<dbReference type="PANTHER" id="PTHR13491:SF0">
    <property type="entry name" value="ZINC FINGER CCHC DOMAIN-CONTAINING PROTEIN 10"/>
    <property type="match status" value="1"/>
</dbReference>
<dbReference type="PANTHER" id="PTHR13491">
    <property type="entry name" value="ZCCHC10 PROTEIN"/>
    <property type="match status" value="1"/>
</dbReference>
<dbReference type="InterPro" id="IPR000504">
    <property type="entry name" value="RRM_dom"/>
</dbReference>
<feature type="compositionally biased region" description="Polar residues" evidence="2">
    <location>
        <begin position="224"/>
        <end position="234"/>
    </location>
</feature>
<protein>
    <submittedName>
        <fullName evidence="4">Zinc finger protein 638-like</fullName>
    </submittedName>
</protein>
<dbReference type="InterPro" id="IPR012677">
    <property type="entry name" value="Nucleotide-bd_a/b_plait_sf"/>
</dbReference>
<feature type="compositionally biased region" description="Acidic residues" evidence="2">
    <location>
        <begin position="1592"/>
        <end position="1604"/>
    </location>
</feature>
<dbReference type="GeneTree" id="ENSGT00940000169511"/>
<feature type="compositionally biased region" description="Acidic residues" evidence="2">
    <location>
        <begin position="876"/>
        <end position="907"/>
    </location>
</feature>
<evidence type="ECO:0000313" key="5">
    <source>
        <dbReference type="Proteomes" id="UP000261640"/>
    </source>
</evidence>
<feature type="compositionally biased region" description="Acidic residues" evidence="2">
    <location>
        <begin position="953"/>
        <end position="966"/>
    </location>
</feature>
<feature type="compositionally biased region" description="Basic and acidic residues" evidence="2">
    <location>
        <begin position="599"/>
        <end position="631"/>
    </location>
</feature>